<feature type="region of interest" description="Disordered" evidence="1">
    <location>
        <begin position="30"/>
        <end position="56"/>
    </location>
</feature>
<name>A0AAV5CYN7_ELECO</name>
<evidence type="ECO:0000256" key="1">
    <source>
        <dbReference type="SAM" id="MobiDB-lite"/>
    </source>
</evidence>
<feature type="compositionally biased region" description="Basic residues" evidence="1">
    <location>
        <begin position="38"/>
        <end position="56"/>
    </location>
</feature>
<comment type="caution">
    <text evidence="2">The sequence shown here is derived from an EMBL/GenBank/DDBJ whole genome shotgun (WGS) entry which is preliminary data.</text>
</comment>
<feature type="region of interest" description="Disordered" evidence="1">
    <location>
        <begin position="134"/>
        <end position="169"/>
    </location>
</feature>
<feature type="region of interest" description="Disordered" evidence="1">
    <location>
        <begin position="69"/>
        <end position="105"/>
    </location>
</feature>
<accession>A0AAV5CYN7</accession>
<evidence type="ECO:0000313" key="3">
    <source>
        <dbReference type="Proteomes" id="UP001054889"/>
    </source>
</evidence>
<dbReference type="Proteomes" id="UP001054889">
    <property type="component" value="Unassembled WGS sequence"/>
</dbReference>
<feature type="compositionally biased region" description="Basic residues" evidence="1">
    <location>
        <begin position="81"/>
        <end position="93"/>
    </location>
</feature>
<proteinExistence type="predicted"/>
<evidence type="ECO:0000313" key="2">
    <source>
        <dbReference type="EMBL" id="GJN03778.1"/>
    </source>
</evidence>
<dbReference type="EMBL" id="BQKI01000010">
    <property type="protein sequence ID" value="GJN03778.1"/>
    <property type="molecule type" value="Genomic_DNA"/>
</dbReference>
<keyword evidence="3" id="KW-1185">Reference proteome</keyword>
<organism evidence="2 3">
    <name type="scientific">Eleusine coracana subsp. coracana</name>
    <dbReference type="NCBI Taxonomy" id="191504"/>
    <lineage>
        <taxon>Eukaryota</taxon>
        <taxon>Viridiplantae</taxon>
        <taxon>Streptophyta</taxon>
        <taxon>Embryophyta</taxon>
        <taxon>Tracheophyta</taxon>
        <taxon>Spermatophyta</taxon>
        <taxon>Magnoliopsida</taxon>
        <taxon>Liliopsida</taxon>
        <taxon>Poales</taxon>
        <taxon>Poaceae</taxon>
        <taxon>PACMAD clade</taxon>
        <taxon>Chloridoideae</taxon>
        <taxon>Cynodonteae</taxon>
        <taxon>Eleusininae</taxon>
        <taxon>Eleusine</taxon>
    </lineage>
</organism>
<feature type="compositionally biased region" description="Gly residues" evidence="1">
    <location>
        <begin position="226"/>
        <end position="235"/>
    </location>
</feature>
<feature type="region of interest" description="Disordered" evidence="1">
    <location>
        <begin position="216"/>
        <end position="271"/>
    </location>
</feature>
<reference evidence="2" key="2">
    <citation type="submission" date="2021-12" db="EMBL/GenBank/DDBJ databases">
        <title>Resequencing data analysis of finger millet.</title>
        <authorList>
            <person name="Hatakeyama M."/>
            <person name="Aluri S."/>
            <person name="Balachadran M.T."/>
            <person name="Sivarajan S.R."/>
            <person name="Poveda L."/>
            <person name="Shimizu-Inatsugi R."/>
            <person name="Schlapbach R."/>
            <person name="Sreeman S.M."/>
            <person name="Shimizu K.K."/>
        </authorList>
    </citation>
    <scope>NUCLEOTIDE SEQUENCE</scope>
</reference>
<dbReference type="AlphaFoldDB" id="A0AAV5CYN7"/>
<protein>
    <submittedName>
        <fullName evidence="2">Uncharacterized protein</fullName>
    </submittedName>
</protein>
<sequence>MVLAGRLVQLHLPFPPAGPERVHVRPAPRAERVEPGHGHQHARARQPSPLRRRHGHRVDHGVVDAVRPCAHERPRPLAPPPRRRVPRLRRHRPLPPEVRVQQRDSPDGRVLETLLPRAHGHVVREVAAGAVPDEEEAGRVGVPREPGVQSRPVTGPRAAEGPCERGPRVVVGRRDPVLGRQAVVHGHDERAGRRRQRVQVALVRRRGRRLRDERAAVEEHHQRQLAGGGGGGVGNDAGEVKARGEAGGGVDDDVAGGDAGGRVRRGRDRVRAHEPLHAAALVQDQEREEEEVDVVVPGAGVRGGRRAGRRARG</sequence>
<reference evidence="2" key="1">
    <citation type="journal article" date="2018" name="DNA Res.">
        <title>Multiple hybrid de novo genome assembly of finger millet, an orphan allotetraploid crop.</title>
        <authorList>
            <person name="Hatakeyama M."/>
            <person name="Aluri S."/>
            <person name="Balachadran M.T."/>
            <person name="Sivarajan S.R."/>
            <person name="Patrignani A."/>
            <person name="Gruter S."/>
            <person name="Poveda L."/>
            <person name="Shimizu-Inatsugi R."/>
            <person name="Baeten J."/>
            <person name="Francoijs K.J."/>
            <person name="Nataraja K.N."/>
            <person name="Reddy Y.A.N."/>
            <person name="Phadnis S."/>
            <person name="Ravikumar R.L."/>
            <person name="Schlapbach R."/>
            <person name="Sreeman S.M."/>
            <person name="Shimizu K.K."/>
        </authorList>
    </citation>
    <scope>NUCLEOTIDE SEQUENCE</scope>
</reference>
<gene>
    <name evidence="2" type="primary">ga21256</name>
    <name evidence="2" type="ORF">PR202_ga21256</name>
</gene>